<dbReference type="RefSeq" id="WP_229517807.1">
    <property type="nucleotide sequence ID" value="NZ_AP024958.1"/>
</dbReference>
<proteinExistence type="predicted"/>
<evidence type="ECO:0000313" key="1">
    <source>
        <dbReference type="EMBL" id="BCZ84817.1"/>
    </source>
</evidence>
<dbReference type="Proteomes" id="UP001319874">
    <property type="component" value="Chromosome 4"/>
</dbReference>
<evidence type="ECO:0000313" key="2">
    <source>
        <dbReference type="Proteomes" id="UP001319874"/>
    </source>
</evidence>
<protein>
    <recommendedName>
        <fullName evidence="3">Rad50/SbcC-type AAA domain-containing protein</fullName>
    </recommendedName>
</protein>
<organism evidence="1 2">
    <name type="scientific">Paraburkholderia terrae</name>
    <dbReference type="NCBI Taxonomy" id="311230"/>
    <lineage>
        <taxon>Bacteria</taxon>
        <taxon>Pseudomonadati</taxon>
        <taxon>Pseudomonadota</taxon>
        <taxon>Betaproteobacteria</taxon>
        <taxon>Burkholderiales</taxon>
        <taxon>Burkholderiaceae</taxon>
        <taxon>Paraburkholderia</taxon>
    </lineage>
</organism>
<gene>
    <name evidence="1" type="ORF">PTKU64_84920</name>
</gene>
<sequence>MAIRLIRLAASGPNRPVAEIVFAPLHCLIRGPSDTGKSYIRDCLWYLLGGEKTPKKVPEDDGYELLELEFSEGKDNYVVRRALGGGGAHILRTKHAADTENVAPADGESSESMQILMDAPDGMEPIDVDLSQLVVELSGASGKQILRSKSKRGPVTGSDIRHWFMLSQPTVISEDPTSGASHTERPQRMAAFHLFLTGDDDSAVALAKSQAEKDRLFGQLTSAQDALRRVMAGIDHDVKRVDVADAIERVDETLSELSRQYDARAAQLRDVRGRIVESMDALRKHATRATHSQAMLDRFQLLDRKYVSDLERLGALDEGVAHFAALGAVPCPICATPIELHVAPPDLGKRAPGSYRKAVAAESQKIVGLRTGLLHSIAIEQRRLDDATGQADLLKGRLRELEKEEARRISGARVEFQADPKELAVRRSELAAQLGAFDEKERLEGEIGRLKQLRVSKTAPISREAGEPAKAVATYVKWLLGEWGFDDVQHVTLDTGECDLIIDDRARLSYGAGKRGIFLTALTIGLMKHALEVGNPHLGVVVIDSPLKAYADPDSIEERELPTRTLTDRFYAWLSTWRGPGQIVVAENEKIQAVTADALKPVEFTRRNDLGRAGFYLKSKVPMRAVDDSQPE</sequence>
<dbReference type="Gene3D" id="3.40.50.300">
    <property type="entry name" value="P-loop containing nucleotide triphosphate hydrolases"/>
    <property type="match status" value="1"/>
</dbReference>
<dbReference type="EMBL" id="AP024958">
    <property type="protein sequence ID" value="BCZ84817.1"/>
    <property type="molecule type" value="Genomic_DNA"/>
</dbReference>
<evidence type="ECO:0008006" key="3">
    <source>
        <dbReference type="Google" id="ProtNLM"/>
    </source>
</evidence>
<keyword evidence="2" id="KW-1185">Reference proteome</keyword>
<name>A0ABN6JV25_9BURK</name>
<accession>A0ABN6JV25</accession>
<dbReference type="InterPro" id="IPR027417">
    <property type="entry name" value="P-loop_NTPase"/>
</dbReference>
<reference evidence="1 2" key="1">
    <citation type="journal article" date="2022" name="Front. Microbiol.">
        <title>Identification and characterization of a novel class of self-sufficient cytochrome P450 hydroxylase involved in cyclohexanecarboxylate degradation in Paraburkholderia terrae strain KU-64.</title>
        <authorList>
            <person name="Yamamoto T."/>
            <person name="Hasegawa Y."/>
            <person name="Iwaki H."/>
        </authorList>
    </citation>
    <scope>NUCLEOTIDE SEQUENCE [LARGE SCALE GENOMIC DNA]</scope>
    <source>
        <strain evidence="1 2">KU-64</strain>
    </source>
</reference>